<dbReference type="Pfam" id="PF13567">
    <property type="entry name" value="DUF4131"/>
    <property type="match status" value="1"/>
</dbReference>
<dbReference type="InterPro" id="IPR004477">
    <property type="entry name" value="ComEC_N"/>
</dbReference>
<protein>
    <submittedName>
        <fullName evidence="9">Competence protein ComEC</fullName>
    </submittedName>
</protein>
<feature type="transmembrane region" description="Helical" evidence="6">
    <location>
        <begin position="20"/>
        <end position="50"/>
    </location>
</feature>
<dbReference type="EMBL" id="BMOV01000006">
    <property type="protein sequence ID" value="GGO13524.1"/>
    <property type="molecule type" value="Genomic_DNA"/>
</dbReference>
<keyword evidence="5 6" id="KW-0472">Membrane</keyword>
<feature type="transmembrane region" description="Helical" evidence="6">
    <location>
        <begin position="409"/>
        <end position="433"/>
    </location>
</feature>
<feature type="transmembrane region" description="Helical" evidence="6">
    <location>
        <begin position="498"/>
        <end position="514"/>
    </location>
</feature>
<feature type="domain" description="DUF4131" evidence="8">
    <location>
        <begin position="15"/>
        <end position="166"/>
    </location>
</feature>
<evidence type="ECO:0000256" key="5">
    <source>
        <dbReference type="ARBA" id="ARBA00023136"/>
    </source>
</evidence>
<evidence type="ECO:0000259" key="8">
    <source>
        <dbReference type="Pfam" id="PF13567"/>
    </source>
</evidence>
<feature type="transmembrane region" description="Helical" evidence="6">
    <location>
        <begin position="273"/>
        <end position="290"/>
    </location>
</feature>
<evidence type="ECO:0000313" key="10">
    <source>
        <dbReference type="Proteomes" id="UP000602381"/>
    </source>
</evidence>
<comment type="subcellular location">
    <subcellularLocation>
        <location evidence="1">Cell membrane</location>
        <topology evidence="1">Multi-pass membrane protein</topology>
    </subcellularLocation>
</comment>
<dbReference type="Proteomes" id="UP000602381">
    <property type="component" value="Unassembled WGS sequence"/>
</dbReference>
<evidence type="ECO:0000256" key="2">
    <source>
        <dbReference type="ARBA" id="ARBA00022475"/>
    </source>
</evidence>
<dbReference type="InterPro" id="IPR025405">
    <property type="entry name" value="DUF4131"/>
</dbReference>
<reference evidence="10" key="1">
    <citation type="journal article" date="2019" name="Int. J. Syst. Evol. Microbiol.">
        <title>The Global Catalogue of Microorganisms (GCM) 10K type strain sequencing project: providing services to taxonomists for standard genome sequencing and annotation.</title>
        <authorList>
            <consortium name="The Broad Institute Genomics Platform"/>
            <consortium name="The Broad Institute Genome Sequencing Center for Infectious Disease"/>
            <person name="Wu L."/>
            <person name="Ma J."/>
        </authorList>
    </citation>
    <scope>NUCLEOTIDE SEQUENCE [LARGE SCALE GENOMIC DNA]</scope>
    <source>
        <strain evidence="10">JCM 17843</strain>
    </source>
</reference>
<proteinExistence type="predicted"/>
<accession>A0ABQ2LF98</accession>
<keyword evidence="2" id="KW-1003">Cell membrane</keyword>
<feature type="transmembrane region" description="Helical" evidence="6">
    <location>
        <begin position="200"/>
        <end position="219"/>
    </location>
</feature>
<evidence type="ECO:0000313" key="9">
    <source>
        <dbReference type="EMBL" id="GGO13524.1"/>
    </source>
</evidence>
<name>A0ABQ2LF98_9PROT</name>
<dbReference type="PANTHER" id="PTHR30619">
    <property type="entry name" value="DNA INTERNALIZATION/COMPETENCE PROTEIN COMEC/REC2"/>
    <property type="match status" value="1"/>
</dbReference>
<keyword evidence="10" id="KW-1185">Reference proteome</keyword>
<feature type="transmembrane region" description="Helical" evidence="6">
    <location>
        <begin position="375"/>
        <end position="397"/>
    </location>
</feature>
<dbReference type="NCBIfam" id="TIGR00360">
    <property type="entry name" value="ComEC_N-term"/>
    <property type="match status" value="1"/>
</dbReference>
<gene>
    <name evidence="9" type="ORF">GCM10007972_19760</name>
</gene>
<dbReference type="Pfam" id="PF03772">
    <property type="entry name" value="Competence"/>
    <property type="match status" value="1"/>
</dbReference>
<keyword evidence="3 6" id="KW-0812">Transmembrane</keyword>
<evidence type="ECO:0000259" key="7">
    <source>
        <dbReference type="Pfam" id="PF03772"/>
    </source>
</evidence>
<evidence type="ECO:0000256" key="6">
    <source>
        <dbReference type="SAM" id="Phobius"/>
    </source>
</evidence>
<feature type="domain" description="ComEC/Rec2-related protein" evidence="7">
    <location>
        <begin position="211"/>
        <end position="494"/>
    </location>
</feature>
<evidence type="ECO:0000256" key="3">
    <source>
        <dbReference type="ARBA" id="ARBA00022692"/>
    </source>
</evidence>
<sequence>MFLALGIGGYFLLPIEPPGLVVILGLCVAFAAVVLSQSGIRLSFIALMIFMSGLGLAQWRNDRVAAPQIIDGSHRFSVEGTVKAVEPQDNGHVRILLDALKIKTLALEDTPQRVRITVRTDSHDVTAGDRVSLRAILSPPPDPVAPYAFDFARDSWFKRIGGVGFAVTDLAILERPNTRSLTNWVNGLRQYIAHRTTMRLDNGAGGIAAALLTGLRGYMAEDDVEAMRIAGLAHLLAISGLHLGLVASTAFFLIRLGAAAIPAIALRFDTRKAAAMMAWLVAFAYFWLAGATIPTQRAFLMISIVLLALLIGRQPISLRVVALSALVILVATPEALLSVSFQMSFAAVTALVAAYEVLAPKLAPWRRRAGLGKRMALYFLGVVLTTLIAEAAIAPFSAYHFNQLTSYGLIANLVAVPLMAFVVMPLGLLALLLMPFGVDGPVLDLMGLAISGILSTAHQVSGFPGAEIVVRSVPAFVPMLFTLGVLCLALWKTRPLRLLAVPFFCGAVAILAASKPPDLLISRDADLFAARTSDGLAVSTMSKARYSREQWTAMIGASSVYLWSTSTMNKPPPVRCDRFGCSLGEAPHRISFAFTPEALREDCQTATLLIAAIPVRQNCPAPSKIIDRFDVWRDGAYALWINGDDIKSRSVRQVRGQRPWVQNR</sequence>
<organism evidence="9 10">
    <name type="scientific">Iodidimonas muriae</name>
    <dbReference type="NCBI Taxonomy" id="261467"/>
    <lineage>
        <taxon>Bacteria</taxon>
        <taxon>Pseudomonadati</taxon>
        <taxon>Pseudomonadota</taxon>
        <taxon>Alphaproteobacteria</taxon>
        <taxon>Iodidimonadales</taxon>
        <taxon>Iodidimonadaceae</taxon>
        <taxon>Iodidimonas</taxon>
    </lineage>
</organism>
<feature type="transmembrane region" description="Helical" evidence="6">
    <location>
        <begin position="472"/>
        <end position="491"/>
    </location>
</feature>
<evidence type="ECO:0000256" key="1">
    <source>
        <dbReference type="ARBA" id="ARBA00004651"/>
    </source>
</evidence>
<feature type="transmembrane region" description="Helical" evidence="6">
    <location>
        <begin position="320"/>
        <end position="339"/>
    </location>
</feature>
<evidence type="ECO:0000256" key="4">
    <source>
        <dbReference type="ARBA" id="ARBA00022989"/>
    </source>
</evidence>
<dbReference type="PANTHER" id="PTHR30619:SF1">
    <property type="entry name" value="RECOMBINATION PROTEIN 2"/>
    <property type="match status" value="1"/>
</dbReference>
<comment type="caution">
    <text evidence="9">The sequence shown here is derived from an EMBL/GenBank/DDBJ whole genome shotgun (WGS) entry which is preliminary data.</text>
</comment>
<dbReference type="InterPro" id="IPR052159">
    <property type="entry name" value="Competence_DNA_uptake"/>
</dbReference>
<feature type="transmembrane region" description="Helical" evidence="6">
    <location>
        <begin position="231"/>
        <end position="253"/>
    </location>
</feature>
<keyword evidence="4 6" id="KW-1133">Transmembrane helix</keyword>